<sequence>MADSSASPPTVDSTTTTHSLSFSPQLKFLMNHIKNLVSNPLTETNYPIWRSQVFKIFCANGFKGFLDGSTPAPNTSDQNSSSVDGEAQAQWDLTDQNLAAALYSVISTTILPYVLSLTHTSEIWETLQLRLQSTTRSRVLQLKNELHHIVKGDKSMVAYLLEVKSKVDSIAAAGSKIEPEDVILHTLNGLPATYQSFKTALRTNLQPISLDDLYSLLCTEEQNLLQDTTKELQNLHTTDNTMALAAYRGRGRGRGRNNNDRGRRGRGQRSSYPQSDRSSARTTVCQICLKTGHSAIKCWYRADYTYNEDSQKTALFGSSETQNQDDWYLDSGASTHLTADSTHLTNTEPYTGSSQVVLGNGKHIPIQHTGKGVLPTPTGNLILQNIHHAPNLSFNLLSVHQLTRDNNCIVSFSANGYQIKDMKSNRLILQGPCHNGLYSIRSAKSPDLALLSIQAVPDLWHSRLGHPAYTTLRRLAVCIPSLHTKLHNSSCTTCHLAKSKQLSFPISVSTTNKMFEIVHSDVWGPSHTTSMQGYRYFVTFIDDYSRFCWVFPLVQKSEVFQTFRHFHRFVKCQFNTNICTIRTDGGGEYINHNFKSYCQSWGIVHQYTCPYTPAQNGVAERKNRHILETLRSLLIHSHAPHMLWVEALNTAVHLINRLPTIVLHYKTPFEVLYQKPPSYDHLKTFGCLCFPWTKPYSKSKLAPLSVPCVFVGYALNQKGFRCFDTTTQRIFISRHVIFNENKFPFHNQTSISNTHKTDDQANSIPPLLLVPTSTLKTPTGQNPPTTANTVPLQQISSQIPSPNTTNSHSASSQTPLPAVTTHTVTPLAKKIKSHPMRTRLQTGSLKPKPVFDFSHQLTNSDPTSYKQAVKHEYWRKAMSQEFQALQSQGTWTLVPPPNNQNVLGCKWTYRTKLNSDGTLARHKARLVALGYNQEFGIDYLETFSPVAKITTVRVLLILALHHHWMIHQLDVSNAFLHGLLTETVYMKQPIGFVDTQFPTHVCKLNKALYGLKQAPRQWFEMLTGFLQKLEFTASHSDPSLFIYRKEESTVYVLIYVDDIIITGSNQSTVSSLLEQLQNKFHMRKLGNINQFLGITVTSTPTGLLLQQKHYAEEILSRAGMLNSKAVSTPSCIKSITESSPEPFSNPKLYRQLIGALQYLTLTRPDLSYAVNRACQQMHQPTTSDFEALKRILRYIQGTTQFGLPINGKSLLLSSYVDSDWAGDHKDRKSTTGYCNFLGSSLVSWSVKKQTTIARSSTEAEYRAIASVTTEIIWLRQLLKELNCPQTEPTKLYCDNTSAIALANNPVYHARTKHIEIDCHFIRDCIKNRSIHIHHISSQDQLADLFTKSLPSARFKFLVNQLIDRNDSSVCRGLKQVFHVGVDGQEGNKREIYVVYMGAIPSQASDNTLKENHIQLLSSILPRGEPLEKYVIRRYKRSFSGFAARLSKNEADAISKKAGVISVFVDPIYQLHTTRSWDFLQETSTETDLNPATYVGSSPASGGSDTIIGLLDTGIWPESESFRDNGMGPIPSRWKGTCMKGNDFNSSNCNKKIIGARHYDIDDDESSSVTASPTDLSSPRDDLGHGTHTSSTAAGNPVKEASFYGLADGTAKGGSISSRIAMYKVCGIDGCPGSAILSSFDDAIADGVDLLSISIGAPIFSPPDFSTDPIAIGAFHAVEKGITVVCSAGNDGPDAQSIVNTAPWILTVGATTIDRYFQSDIVLGGNYKHVKGDSINFSNLKKSATYPLIYGASARSNSSSDDADASHCNLDSLDGKKIKGKIVLCKHSNADYSTIEKTDDLKTMGAVGAIFVNDLEKLVATTYLDFPATEVTSEGSNQILKYINSTKNPVATILPTITVLKYKPAPQVAYFSSRGPSLQTSNILKPDITAPGVNILASWTQNKDSNVAPLGQKPSHFKLDYGTSMACPHVAGIAAVIKSWNPTWSPAAIRSAIMTTAMQTNNNKAPVTTDSGSAATPYDYGAGVINPTRVLQPGLVYEIETNDYLQFLCNYGYRADIIKNMTVVPNGFKCSKNSSKDLISNLNYPSIAISEFKGKEGRIVNRVVKNVGGAEATTYVVSVESPLGLNVEVLPDKLRFSKRVTKLSYRVSFSASSSELIGDFFGSITWSDGTHKVRSPFVVNSPFVVKTS</sequence>
<evidence type="ECO:0000256" key="1">
    <source>
        <dbReference type="ARBA" id="ARBA00011073"/>
    </source>
</evidence>
<evidence type="ECO:0000313" key="13">
    <source>
        <dbReference type="Proteomes" id="UP000829196"/>
    </source>
</evidence>
<dbReference type="InterPro" id="IPR015500">
    <property type="entry name" value="Peptidase_S8_subtilisin-rel"/>
</dbReference>
<comment type="similarity">
    <text evidence="1 9">Belongs to the peptidase S8 family.</text>
</comment>
<dbReference type="PROSITE" id="PS00138">
    <property type="entry name" value="SUBTILASE_SER"/>
    <property type="match status" value="1"/>
</dbReference>
<dbReference type="GO" id="GO:0003676">
    <property type="term" value="F:nucleic acid binding"/>
    <property type="evidence" value="ECO:0007669"/>
    <property type="project" value="InterPro"/>
</dbReference>
<evidence type="ECO:0000256" key="3">
    <source>
        <dbReference type="ARBA" id="ARBA00022729"/>
    </source>
</evidence>
<comment type="caution">
    <text evidence="12">The sequence shown here is derived from an EMBL/GenBank/DDBJ whole genome shotgun (WGS) entry which is preliminary data.</text>
</comment>
<feature type="domain" description="Integrase catalytic" evidence="11">
    <location>
        <begin position="501"/>
        <end position="676"/>
    </location>
</feature>
<reference evidence="12" key="1">
    <citation type="journal article" date="2022" name="Front. Genet.">
        <title>Chromosome-Scale Assembly of the Dendrobium nobile Genome Provides Insights Into the Molecular Mechanism of the Biosynthesis of the Medicinal Active Ingredient of Dendrobium.</title>
        <authorList>
            <person name="Xu Q."/>
            <person name="Niu S.-C."/>
            <person name="Li K.-L."/>
            <person name="Zheng P.-J."/>
            <person name="Zhang X.-J."/>
            <person name="Jia Y."/>
            <person name="Liu Y."/>
            <person name="Niu Y.-X."/>
            <person name="Yu L.-H."/>
            <person name="Chen D.-F."/>
            <person name="Zhang G.-Q."/>
        </authorList>
    </citation>
    <scope>NUCLEOTIDE SEQUENCE</scope>
    <source>
        <tissue evidence="12">Leaf</tissue>
    </source>
</reference>
<dbReference type="Pfam" id="PF00082">
    <property type="entry name" value="Peptidase_S8"/>
    <property type="match status" value="1"/>
</dbReference>
<name>A0A8T3BWA1_DENNO</name>
<dbReference type="SUPFAM" id="SSF56672">
    <property type="entry name" value="DNA/RNA polymerases"/>
    <property type="match status" value="1"/>
</dbReference>
<evidence type="ECO:0000256" key="7">
    <source>
        <dbReference type="ARBA" id="ARBA00023180"/>
    </source>
</evidence>
<dbReference type="InterPro" id="IPR012337">
    <property type="entry name" value="RNaseH-like_sf"/>
</dbReference>
<dbReference type="PANTHER" id="PTHR10795">
    <property type="entry name" value="PROPROTEIN CONVERTASE SUBTILISIN/KEXIN"/>
    <property type="match status" value="1"/>
</dbReference>
<dbReference type="SUPFAM" id="SSF53098">
    <property type="entry name" value="Ribonuclease H-like"/>
    <property type="match status" value="1"/>
</dbReference>
<dbReference type="InterPro" id="IPR043502">
    <property type="entry name" value="DNA/RNA_pol_sf"/>
</dbReference>
<dbReference type="Pfam" id="PF05922">
    <property type="entry name" value="Inhibitor_I9"/>
    <property type="match status" value="1"/>
</dbReference>
<dbReference type="FunFam" id="3.40.50.200:FF:000006">
    <property type="entry name" value="Subtilisin-like protease SBT1.5"/>
    <property type="match status" value="1"/>
</dbReference>
<dbReference type="FunFam" id="3.50.30.30:FF:000005">
    <property type="entry name" value="subtilisin-like protease SBT1.5"/>
    <property type="match status" value="1"/>
</dbReference>
<dbReference type="Pfam" id="PF14223">
    <property type="entry name" value="Retrotran_gag_2"/>
    <property type="match status" value="1"/>
</dbReference>
<dbReference type="Pfam" id="PF25597">
    <property type="entry name" value="SH3_retrovirus"/>
    <property type="match status" value="1"/>
</dbReference>
<dbReference type="GO" id="GO:0004190">
    <property type="term" value="F:aspartic-type endopeptidase activity"/>
    <property type="evidence" value="ECO:0007669"/>
    <property type="project" value="UniProtKB-KW"/>
</dbReference>
<organism evidence="12 13">
    <name type="scientific">Dendrobium nobile</name>
    <name type="common">Orchid</name>
    <dbReference type="NCBI Taxonomy" id="94219"/>
    <lineage>
        <taxon>Eukaryota</taxon>
        <taxon>Viridiplantae</taxon>
        <taxon>Streptophyta</taxon>
        <taxon>Embryophyta</taxon>
        <taxon>Tracheophyta</taxon>
        <taxon>Spermatophyta</taxon>
        <taxon>Magnoliopsida</taxon>
        <taxon>Liliopsida</taxon>
        <taxon>Asparagales</taxon>
        <taxon>Orchidaceae</taxon>
        <taxon>Epidendroideae</taxon>
        <taxon>Malaxideae</taxon>
        <taxon>Dendrobiinae</taxon>
        <taxon>Dendrobium</taxon>
    </lineage>
</organism>
<dbReference type="Pfam" id="PF13976">
    <property type="entry name" value="gag_pre-integrs"/>
    <property type="match status" value="1"/>
</dbReference>
<dbReference type="Gene3D" id="3.40.50.200">
    <property type="entry name" value="Peptidase S8/S53 domain"/>
    <property type="match status" value="1"/>
</dbReference>
<evidence type="ECO:0000259" key="11">
    <source>
        <dbReference type="PROSITE" id="PS50994"/>
    </source>
</evidence>
<feature type="active site" description="Charge relay system" evidence="8 9">
    <location>
        <position position="1511"/>
    </location>
</feature>
<keyword evidence="6 9" id="KW-0720">Serine protease</keyword>
<dbReference type="CDD" id="cd04852">
    <property type="entry name" value="Peptidases_S8_3"/>
    <property type="match status" value="1"/>
</dbReference>
<dbReference type="InterPro" id="IPR037045">
    <property type="entry name" value="S8pro/Inhibitor_I9_sf"/>
</dbReference>
<dbReference type="GO" id="GO:0015074">
    <property type="term" value="P:DNA integration"/>
    <property type="evidence" value="ECO:0007669"/>
    <property type="project" value="InterPro"/>
</dbReference>
<dbReference type="PRINTS" id="PR00723">
    <property type="entry name" value="SUBTILISIN"/>
</dbReference>
<dbReference type="Gene3D" id="3.30.70.80">
    <property type="entry name" value="Peptidase S8 propeptide/proteinase inhibitor I9"/>
    <property type="match status" value="1"/>
</dbReference>
<evidence type="ECO:0000256" key="9">
    <source>
        <dbReference type="PROSITE-ProRule" id="PRU01240"/>
    </source>
</evidence>
<dbReference type="Pfam" id="PF00665">
    <property type="entry name" value="rve"/>
    <property type="match status" value="1"/>
</dbReference>
<feature type="active site" description="Charge relay system" evidence="8 9">
    <location>
        <position position="1923"/>
    </location>
</feature>
<dbReference type="Proteomes" id="UP000829196">
    <property type="component" value="Unassembled WGS sequence"/>
</dbReference>
<keyword evidence="5 9" id="KW-0378">Hydrolase</keyword>
<dbReference type="InterPro" id="IPR041469">
    <property type="entry name" value="Subtilisin-like_FN3"/>
</dbReference>
<dbReference type="Pfam" id="PF22936">
    <property type="entry name" value="Pol_BBD"/>
    <property type="match status" value="1"/>
</dbReference>
<gene>
    <name evidence="12" type="ORF">KFK09_007838</name>
</gene>
<dbReference type="OrthoDB" id="1737296at2759"/>
<dbReference type="Pfam" id="PF17766">
    <property type="entry name" value="fn3_6"/>
    <property type="match status" value="1"/>
</dbReference>
<evidence type="ECO:0000256" key="4">
    <source>
        <dbReference type="ARBA" id="ARBA00022750"/>
    </source>
</evidence>
<feature type="region of interest" description="Disordered" evidence="10">
    <location>
        <begin position="246"/>
        <end position="278"/>
    </location>
</feature>
<dbReference type="Gene3D" id="3.30.420.10">
    <property type="entry name" value="Ribonuclease H-like superfamily/Ribonuclease H"/>
    <property type="match status" value="1"/>
</dbReference>
<keyword evidence="3" id="KW-0732">Signal</keyword>
<dbReference type="InterPro" id="IPR025724">
    <property type="entry name" value="GAG-pre-integrase_dom"/>
</dbReference>
<dbReference type="PROSITE" id="PS51892">
    <property type="entry name" value="SUBTILASE"/>
    <property type="match status" value="1"/>
</dbReference>
<keyword evidence="13" id="KW-1185">Reference proteome</keyword>
<evidence type="ECO:0000256" key="5">
    <source>
        <dbReference type="ARBA" id="ARBA00022801"/>
    </source>
</evidence>
<dbReference type="PROSITE" id="PS50994">
    <property type="entry name" value="INTEGRASE"/>
    <property type="match status" value="1"/>
</dbReference>
<dbReference type="CDD" id="cd09272">
    <property type="entry name" value="RNase_HI_RT_Ty1"/>
    <property type="match status" value="1"/>
</dbReference>
<dbReference type="InterPro" id="IPR000209">
    <property type="entry name" value="Peptidase_S8/S53_dom"/>
</dbReference>
<dbReference type="InterPro" id="IPR013103">
    <property type="entry name" value="RVT_2"/>
</dbReference>
<protein>
    <recommendedName>
        <fullName evidence="11">Integrase catalytic domain-containing protein</fullName>
    </recommendedName>
</protein>
<dbReference type="InterPro" id="IPR010259">
    <property type="entry name" value="S8pro/Inhibitor_I9"/>
</dbReference>
<dbReference type="GO" id="GO:0004252">
    <property type="term" value="F:serine-type endopeptidase activity"/>
    <property type="evidence" value="ECO:0007669"/>
    <property type="project" value="UniProtKB-UniRule"/>
</dbReference>
<dbReference type="InterPro" id="IPR046450">
    <property type="entry name" value="PA_dom_sf"/>
</dbReference>
<keyword evidence="2 9" id="KW-0645">Protease</keyword>
<evidence type="ECO:0000256" key="6">
    <source>
        <dbReference type="ARBA" id="ARBA00022825"/>
    </source>
</evidence>
<feature type="region of interest" description="Disordered" evidence="10">
    <location>
        <begin position="1562"/>
        <end position="1593"/>
    </location>
</feature>
<evidence type="ECO:0000256" key="10">
    <source>
        <dbReference type="SAM" id="MobiDB-lite"/>
    </source>
</evidence>
<dbReference type="InterPro" id="IPR001584">
    <property type="entry name" value="Integrase_cat-core"/>
</dbReference>
<dbReference type="InterPro" id="IPR057670">
    <property type="entry name" value="SH3_retrovirus"/>
</dbReference>
<dbReference type="CDD" id="cd02120">
    <property type="entry name" value="PA_subtilisin_like"/>
    <property type="match status" value="1"/>
</dbReference>
<feature type="region of interest" description="Disordered" evidence="10">
    <location>
        <begin position="796"/>
        <end position="816"/>
    </location>
</feature>
<evidence type="ECO:0000313" key="12">
    <source>
        <dbReference type="EMBL" id="KAI0520366.1"/>
    </source>
</evidence>
<accession>A0A8T3BWA1</accession>
<dbReference type="SMR" id="A0A8T3BWA1"/>
<dbReference type="Pfam" id="PF02225">
    <property type="entry name" value="PA"/>
    <property type="match status" value="1"/>
</dbReference>
<dbReference type="SUPFAM" id="SSF52743">
    <property type="entry name" value="Subtilisin-like"/>
    <property type="match status" value="1"/>
</dbReference>
<keyword evidence="7" id="KW-0325">Glycoprotein</keyword>
<dbReference type="InterPro" id="IPR054722">
    <property type="entry name" value="PolX-like_BBD"/>
</dbReference>
<evidence type="ECO:0000256" key="8">
    <source>
        <dbReference type="PIRSR" id="PIRSR615500-1"/>
    </source>
</evidence>
<feature type="compositionally biased region" description="Polar residues" evidence="10">
    <location>
        <begin position="1566"/>
        <end position="1576"/>
    </location>
</feature>
<dbReference type="InterPro" id="IPR003137">
    <property type="entry name" value="PA_domain"/>
</dbReference>
<dbReference type="InterPro" id="IPR023828">
    <property type="entry name" value="Peptidase_S8_Ser-AS"/>
</dbReference>
<dbReference type="InterPro" id="IPR034197">
    <property type="entry name" value="Peptidases_S8_3"/>
</dbReference>
<dbReference type="SUPFAM" id="SSF52025">
    <property type="entry name" value="PA domain"/>
    <property type="match status" value="1"/>
</dbReference>
<dbReference type="EMBL" id="JAGYWB010000006">
    <property type="protein sequence ID" value="KAI0520366.1"/>
    <property type="molecule type" value="Genomic_DNA"/>
</dbReference>
<evidence type="ECO:0000256" key="2">
    <source>
        <dbReference type="ARBA" id="ARBA00022670"/>
    </source>
</evidence>
<dbReference type="Gene3D" id="2.60.40.2310">
    <property type="match status" value="1"/>
</dbReference>
<dbReference type="GO" id="GO:0006508">
    <property type="term" value="P:proteolysis"/>
    <property type="evidence" value="ECO:0007669"/>
    <property type="project" value="UniProtKB-KW"/>
</dbReference>
<dbReference type="InterPro" id="IPR036852">
    <property type="entry name" value="Peptidase_S8/S53_dom_sf"/>
</dbReference>
<dbReference type="InterPro" id="IPR045051">
    <property type="entry name" value="SBT"/>
</dbReference>
<feature type="active site" description="Charge relay system" evidence="8 9">
    <location>
        <position position="1584"/>
    </location>
</feature>
<dbReference type="InterPro" id="IPR036397">
    <property type="entry name" value="RNaseH_sf"/>
</dbReference>
<proteinExistence type="inferred from homology"/>
<keyword evidence="4" id="KW-0064">Aspartyl protease</keyword>
<dbReference type="Gene3D" id="3.50.30.30">
    <property type="match status" value="1"/>
</dbReference>
<dbReference type="Pfam" id="PF07727">
    <property type="entry name" value="RVT_2"/>
    <property type="match status" value="1"/>
</dbReference>